<dbReference type="SMART" id="SM00320">
    <property type="entry name" value="WD40"/>
    <property type="match status" value="8"/>
</dbReference>
<dbReference type="InterPro" id="IPR036322">
    <property type="entry name" value="WD40_repeat_dom_sf"/>
</dbReference>
<comment type="caution">
    <text evidence="6">The sequence shown here is derived from an EMBL/GenBank/DDBJ whole genome shotgun (WGS) entry which is preliminary data.</text>
</comment>
<dbReference type="PROSITE" id="PS00678">
    <property type="entry name" value="WD_REPEATS_1"/>
    <property type="match status" value="1"/>
</dbReference>
<dbReference type="InterPro" id="IPR027728">
    <property type="entry name" value="Topless_fam"/>
</dbReference>
<dbReference type="EMBL" id="LNRQ01000003">
    <property type="protein sequence ID" value="KZN00565.1"/>
    <property type="molecule type" value="Genomic_DNA"/>
</dbReference>
<dbReference type="InterPro" id="IPR019775">
    <property type="entry name" value="WD40_repeat_CS"/>
</dbReference>
<feature type="domain" description="TOPLESS zinc finger" evidence="5">
    <location>
        <begin position="57"/>
        <end position="91"/>
    </location>
</feature>
<feature type="repeat" description="WD" evidence="3">
    <location>
        <begin position="335"/>
        <end position="378"/>
    </location>
</feature>
<evidence type="ECO:0000313" key="6">
    <source>
        <dbReference type="EMBL" id="KZN00565.1"/>
    </source>
</evidence>
<feature type="region of interest" description="Disordered" evidence="4">
    <location>
        <begin position="881"/>
        <end position="907"/>
    </location>
</feature>
<gene>
    <name evidence="6" type="ORF">DCAR_009319</name>
</gene>
<dbReference type="Pfam" id="PF00400">
    <property type="entry name" value="WD40"/>
    <property type="match status" value="3"/>
</dbReference>
<reference evidence="6" key="1">
    <citation type="journal article" date="2016" name="Nat. Genet.">
        <title>A high-quality carrot genome assembly provides new insights into carotenoid accumulation and asterid genome evolution.</title>
        <authorList>
            <person name="Iorizzo M."/>
            <person name="Ellison S."/>
            <person name="Senalik D."/>
            <person name="Zeng P."/>
            <person name="Satapoomin P."/>
            <person name="Huang J."/>
            <person name="Bowman M."/>
            <person name="Iovene M."/>
            <person name="Sanseverino W."/>
            <person name="Cavagnaro P."/>
            <person name="Yildiz M."/>
            <person name="Macko-Podgorni A."/>
            <person name="Moranska E."/>
            <person name="Grzebelus E."/>
            <person name="Grzebelus D."/>
            <person name="Ashrafi H."/>
            <person name="Zheng Z."/>
            <person name="Cheng S."/>
            <person name="Spooner D."/>
            <person name="Van Deynze A."/>
            <person name="Simon P."/>
        </authorList>
    </citation>
    <scope>NUCLEOTIDE SEQUENCE [LARGE SCALE GENOMIC DNA]</scope>
    <source>
        <tissue evidence="6">Leaf</tissue>
    </source>
</reference>
<dbReference type="OMA" id="VPKTGGF"/>
<dbReference type="InterPro" id="IPR048419">
    <property type="entry name" value="Topless_Znf"/>
</dbReference>
<dbReference type="Gene3D" id="2.130.10.10">
    <property type="entry name" value="YVTN repeat-like/Quinoprotein amine dehydrogenase"/>
    <property type="match status" value="3"/>
</dbReference>
<evidence type="ECO:0000256" key="2">
    <source>
        <dbReference type="ARBA" id="ARBA00022737"/>
    </source>
</evidence>
<dbReference type="Pfam" id="PF21359">
    <property type="entry name" value="zf_topless"/>
    <property type="match status" value="1"/>
</dbReference>
<dbReference type="InterPro" id="IPR001680">
    <property type="entry name" value="WD40_rpt"/>
</dbReference>
<feature type="repeat" description="WD" evidence="3">
    <location>
        <begin position="756"/>
        <end position="797"/>
    </location>
</feature>
<evidence type="ECO:0000259" key="5">
    <source>
        <dbReference type="Pfam" id="PF21359"/>
    </source>
</evidence>
<dbReference type="SUPFAM" id="SSF50978">
    <property type="entry name" value="WD40 repeat-like"/>
    <property type="match status" value="2"/>
</dbReference>
<evidence type="ECO:0000256" key="4">
    <source>
        <dbReference type="SAM" id="MobiDB-lite"/>
    </source>
</evidence>
<organism evidence="6">
    <name type="scientific">Daucus carota subsp. sativus</name>
    <name type="common">Carrot</name>
    <dbReference type="NCBI Taxonomy" id="79200"/>
    <lineage>
        <taxon>Eukaryota</taxon>
        <taxon>Viridiplantae</taxon>
        <taxon>Streptophyta</taxon>
        <taxon>Embryophyta</taxon>
        <taxon>Tracheophyta</taxon>
        <taxon>Spermatophyta</taxon>
        <taxon>Magnoliopsida</taxon>
        <taxon>eudicotyledons</taxon>
        <taxon>Gunneridae</taxon>
        <taxon>Pentapetalae</taxon>
        <taxon>asterids</taxon>
        <taxon>campanulids</taxon>
        <taxon>Apiales</taxon>
        <taxon>Apiaceae</taxon>
        <taxon>Apioideae</taxon>
        <taxon>Scandiceae</taxon>
        <taxon>Daucinae</taxon>
        <taxon>Daucus</taxon>
        <taxon>Daucus sect. Daucus</taxon>
    </lineage>
</organism>
<dbReference type="InterPro" id="IPR015943">
    <property type="entry name" value="WD40/YVTN_repeat-like_dom_sf"/>
</dbReference>
<keyword evidence="1 3" id="KW-0853">WD repeat</keyword>
<keyword evidence="2" id="KW-0677">Repeat</keyword>
<accession>A0A165ZYR9</accession>
<dbReference type="STRING" id="79200.A0A165ZYR9"/>
<dbReference type="AlphaFoldDB" id="A0A165ZYR9"/>
<dbReference type="Gramene" id="KZN00565">
    <property type="protein sequence ID" value="KZN00565"/>
    <property type="gene ID" value="DCAR_009319"/>
</dbReference>
<evidence type="ECO:0000256" key="1">
    <source>
        <dbReference type="ARBA" id="ARBA00022574"/>
    </source>
</evidence>
<evidence type="ECO:0000256" key="3">
    <source>
        <dbReference type="PROSITE-ProRule" id="PRU00221"/>
    </source>
</evidence>
<dbReference type="PANTHER" id="PTHR44083:SF35">
    <property type="entry name" value="TOPLESS-RELATED PROTEIN 4-LIKE ISOFORM X1"/>
    <property type="match status" value="1"/>
</dbReference>
<sequence length="907" mass="98317">MSSLSRELVFLILQFLDEEKFKDAVHKKDRAKAVDILVKDLKVFSAFNEDLFKEITQLLTLENFSLNWQHQLCKNPKPNPDIKTLFIDHSCGQSQPNGARAPSPVTNALMGGLPKPAGFPPLGAHGPFQPAQGPLPTSLTGWMSNPAPVAHASASAGPIGFNSSNNAAALLKRPRTPPSNSAAIDYQTADSEHVNNLPVNILPVGYTSQNHGQSSFSTDDLPKAVVMTLSQGSAVKSMDFHPLQQILLLVGTATGDVILWELGTREKLAQRNFKVWELKSCSMPLQASLANDYTASVNRVIWSPDGTLFGVAYSKHIIHLYAYHGGDNLQDKLEIEAHVGSVNDIAFCFPNKQLCIVTCGEDRLIKVWDANTGAKQYAFEGHEAAVYSVCPHYKENIQFIFSTATDGKIKAWLYDNVGSRVDYDAPGHSSTALAYSADGTRLFSCGTNKEGDSYIVEWNESEGAVKRTYIGLGKRSVGVVQFDTTKNRFLAAGDENMVKFWDMDSVNLLTTTDAEGGLQASPCVRFNKEGILLAVSTNDNGIKILANTDGIRLLRTVESRSFDSPKIGAGAMVKPPSMGTFGASNATVAANLVDRVAPMASMVALNGDNRNLPDVKPRITDESIDKSRAWKLIEINEPSQCRSLRLPDNISAMRVSRLIYTNSGVAILALAANAVHKLWKWQRNERNTSGKATASIAPQLWQPTSGILMTNDISDRNPEDAVPCFALSKNDSYVMSASGGKISLFNMMTFKVKTKLKGHHKRITGLAFSNVLNVLISSGADSQLCVWSTDGWEKQTSRQLQIPAGRAAAPLADTHGSVGVLTATSLRLRCRINPASYLPANPSLRVYPLVIAAHPSEPTQFALGLTDGGVYILEPLESEGKWGTLPPENNAGPSTASVAANLDQPQR</sequence>
<protein>
    <recommendedName>
        <fullName evidence="5">TOPLESS zinc finger domain-containing protein</fullName>
    </recommendedName>
</protein>
<dbReference type="GO" id="GO:0006355">
    <property type="term" value="P:regulation of DNA-templated transcription"/>
    <property type="evidence" value="ECO:0007669"/>
    <property type="project" value="InterPro"/>
</dbReference>
<dbReference type="PROSITE" id="PS50294">
    <property type="entry name" value="WD_REPEATS_REGION"/>
    <property type="match status" value="1"/>
</dbReference>
<name>A0A165ZYR9_DAUCS</name>
<dbReference type="PANTHER" id="PTHR44083">
    <property type="entry name" value="TOPLESS-RELATED PROTEIN 1-RELATED"/>
    <property type="match status" value="1"/>
</dbReference>
<feature type="compositionally biased region" description="Polar residues" evidence="4">
    <location>
        <begin position="891"/>
        <end position="907"/>
    </location>
</feature>
<proteinExistence type="predicted"/>
<dbReference type="PROSITE" id="PS50082">
    <property type="entry name" value="WD_REPEATS_2"/>
    <property type="match status" value="2"/>
</dbReference>